<feature type="region of interest" description="Disordered" evidence="1">
    <location>
        <begin position="1"/>
        <end position="50"/>
    </location>
</feature>
<comment type="caution">
    <text evidence="2">The sequence shown here is derived from an EMBL/GenBank/DDBJ whole genome shotgun (WGS) entry which is preliminary data.</text>
</comment>
<organism evidence="2 3">
    <name type="scientific">Canavalia gladiata</name>
    <name type="common">Sword bean</name>
    <name type="synonym">Dolichos gladiatus</name>
    <dbReference type="NCBI Taxonomy" id="3824"/>
    <lineage>
        <taxon>Eukaryota</taxon>
        <taxon>Viridiplantae</taxon>
        <taxon>Streptophyta</taxon>
        <taxon>Embryophyta</taxon>
        <taxon>Tracheophyta</taxon>
        <taxon>Spermatophyta</taxon>
        <taxon>Magnoliopsida</taxon>
        <taxon>eudicotyledons</taxon>
        <taxon>Gunneridae</taxon>
        <taxon>Pentapetalae</taxon>
        <taxon>rosids</taxon>
        <taxon>fabids</taxon>
        <taxon>Fabales</taxon>
        <taxon>Fabaceae</taxon>
        <taxon>Papilionoideae</taxon>
        <taxon>50 kb inversion clade</taxon>
        <taxon>NPAAA clade</taxon>
        <taxon>indigoferoid/millettioid clade</taxon>
        <taxon>Phaseoleae</taxon>
        <taxon>Canavalia</taxon>
    </lineage>
</organism>
<protein>
    <submittedName>
        <fullName evidence="2">Uncharacterized protein</fullName>
    </submittedName>
</protein>
<evidence type="ECO:0000313" key="2">
    <source>
        <dbReference type="EMBL" id="KAK7296420.1"/>
    </source>
</evidence>
<accession>A0AAN9PES0</accession>
<evidence type="ECO:0000313" key="3">
    <source>
        <dbReference type="Proteomes" id="UP001367508"/>
    </source>
</evidence>
<reference evidence="2 3" key="1">
    <citation type="submission" date="2024-01" db="EMBL/GenBank/DDBJ databases">
        <title>The genomes of 5 underutilized Papilionoideae crops provide insights into root nodulation and disease resistanc.</title>
        <authorList>
            <person name="Jiang F."/>
        </authorList>
    </citation>
    <scope>NUCLEOTIDE SEQUENCE [LARGE SCALE GENOMIC DNA]</scope>
    <source>
        <strain evidence="2">LVBAO_FW01</strain>
        <tissue evidence="2">Leaves</tissue>
    </source>
</reference>
<dbReference type="Proteomes" id="UP001367508">
    <property type="component" value="Unassembled WGS sequence"/>
</dbReference>
<name>A0AAN9PES0_CANGL</name>
<evidence type="ECO:0000256" key="1">
    <source>
        <dbReference type="SAM" id="MobiDB-lite"/>
    </source>
</evidence>
<gene>
    <name evidence="2" type="ORF">VNO77_50252</name>
</gene>
<dbReference type="EMBL" id="JAYMYQ010000072">
    <property type="protein sequence ID" value="KAK7296420.1"/>
    <property type="molecule type" value="Genomic_DNA"/>
</dbReference>
<dbReference type="AlphaFoldDB" id="A0AAN9PES0"/>
<sequence>MKGQESRVKSQESRVKSSEDERPRVKSQESRVKSSEDEWPRVKSQERARTNIPQWWDAHRKEFNVVKKVFNGRIERWEDVKNKWPLLFAKEKFVLLVEELGHPLMDLPTHRIEEYHIP</sequence>
<feature type="compositionally biased region" description="Basic and acidic residues" evidence="1">
    <location>
        <begin position="1"/>
        <end position="49"/>
    </location>
</feature>
<keyword evidence="3" id="KW-1185">Reference proteome</keyword>
<proteinExistence type="predicted"/>